<accession>A0ABS6MFK0</accession>
<gene>
    <name evidence="2" type="ORF">KQY15_00610</name>
</gene>
<dbReference type="EMBL" id="JAHRID010000001">
    <property type="protein sequence ID" value="MBV2127596.1"/>
    <property type="molecule type" value="Genomic_DNA"/>
</dbReference>
<evidence type="ECO:0000313" key="3">
    <source>
        <dbReference type="Proteomes" id="UP000704611"/>
    </source>
</evidence>
<proteinExistence type="predicted"/>
<keyword evidence="1" id="KW-0732">Signal</keyword>
<protein>
    <recommendedName>
        <fullName evidence="4">DnrO protein</fullName>
    </recommendedName>
</protein>
<name>A0ABS6MFK0_9GAMM</name>
<comment type="caution">
    <text evidence="2">The sequence shown here is derived from an EMBL/GenBank/DDBJ whole genome shotgun (WGS) entry which is preliminary data.</text>
</comment>
<reference evidence="2 3" key="1">
    <citation type="submission" date="2021-06" db="EMBL/GenBank/DDBJ databases">
        <title>Rheinheimera indica sp. nov., isolated from deep-sea sediment.</title>
        <authorList>
            <person name="Wang Z."/>
            <person name="Zhang X.-Y."/>
        </authorList>
    </citation>
    <scope>NUCLEOTIDE SEQUENCE [LARGE SCALE GENOMIC DNA]</scope>
    <source>
        <strain evidence="2 3">SM2107</strain>
    </source>
</reference>
<feature type="signal peptide" evidence="1">
    <location>
        <begin position="1"/>
        <end position="22"/>
    </location>
</feature>
<evidence type="ECO:0000313" key="2">
    <source>
        <dbReference type="EMBL" id="MBV2127596.1"/>
    </source>
</evidence>
<sequence>MQVFITLALTLTILTAAPLLLAADTSHKHHGHIAELHLNDGEKWSTDQPLREAMLVLRTQLTERLDRIHNNKLAAEGYIHFSGVVEQQINFIVKNCKLAPEADAQFHLILARLINASSQMKDPELKVQRQGAIEVLQALQQYPVFFQDELFLPIAH</sequence>
<dbReference type="RefSeq" id="WP_217666458.1">
    <property type="nucleotide sequence ID" value="NZ_JAHRID010000001.1"/>
</dbReference>
<dbReference type="Proteomes" id="UP000704611">
    <property type="component" value="Unassembled WGS sequence"/>
</dbReference>
<evidence type="ECO:0000256" key="1">
    <source>
        <dbReference type="SAM" id="SignalP"/>
    </source>
</evidence>
<keyword evidence="3" id="KW-1185">Reference proteome</keyword>
<feature type="chain" id="PRO_5045561716" description="DnrO protein" evidence="1">
    <location>
        <begin position="23"/>
        <end position="156"/>
    </location>
</feature>
<organism evidence="2 3">
    <name type="scientific">Arsukibacterium indicum</name>
    <dbReference type="NCBI Taxonomy" id="2848612"/>
    <lineage>
        <taxon>Bacteria</taxon>
        <taxon>Pseudomonadati</taxon>
        <taxon>Pseudomonadota</taxon>
        <taxon>Gammaproteobacteria</taxon>
        <taxon>Chromatiales</taxon>
        <taxon>Chromatiaceae</taxon>
        <taxon>Arsukibacterium</taxon>
    </lineage>
</organism>
<evidence type="ECO:0008006" key="4">
    <source>
        <dbReference type="Google" id="ProtNLM"/>
    </source>
</evidence>